<dbReference type="NCBIfam" id="TIGR04183">
    <property type="entry name" value="Por_Secre_tail"/>
    <property type="match status" value="1"/>
</dbReference>
<dbReference type="Proteomes" id="UP000239872">
    <property type="component" value="Unassembled WGS sequence"/>
</dbReference>
<name>A0A2S7SY18_9BACT</name>
<reference evidence="2 3" key="1">
    <citation type="submission" date="2018-01" db="EMBL/GenBank/DDBJ databases">
        <title>A novel member of the phylum Bacteroidetes isolated from glacier ice.</title>
        <authorList>
            <person name="Liu Q."/>
            <person name="Xin Y.-H."/>
        </authorList>
    </citation>
    <scope>NUCLEOTIDE SEQUENCE [LARGE SCALE GENOMIC DNA]</scope>
    <source>
        <strain evidence="2 3">RB1R16</strain>
    </source>
</reference>
<evidence type="ECO:0000313" key="3">
    <source>
        <dbReference type="Proteomes" id="UP000239872"/>
    </source>
</evidence>
<gene>
    <name evidence="2" type="ORF">CJD36_007320</name>
</gene>
<dbReference type="InterPro" id="IPR026444">
    <property type="entry name" value="Secre_tail"/>
</dbReference>
<proteinExistence type="predicted"/>
<evidence type="ECO:0000313" key="2">
    <source>
        <dbReference type="EMBL" id="PQJ11598.1"/>
    </source>
</evidence>
<keyword evidence="3" id="KW-1185">Reference proteome</keyword>
<dbReference type="AlphaFoldDB" id="A0A2S7SY18"/>
<dbReference type="Pfam" id="PF18962">
    <property type="entry name" value="Por_Secre_tail"/>
    <property type="match status" value="1"/>
</dbReference>
<comment type="caution">
    <text evidence="2">The sequence shown here is derived from an EMBL/GenBank/DDBJ whole genome shotgun (WGS) entry which is preliminary data.</text>
</comment>
<dbReference type="EMBL" id="PPSL01000002">
    <property type="protein sequence ID" value="PQJ11598.1"/>
    <property type="molecule type" value="Genomic_DNA"/>
</dbReference>
<accession>A0A2S7SY18</accession>
<evidence type="ECO:0000259" key="1">
    <source>
        <dbReference type="Pfam" id="PF18962"/>
    </source>
</evidence>
<organism evidence="2 3">
    <name type="scientific">Flavipsychrobacter stenotrophus</name>
    <dbReference type="NCBI Taxonomy" id="2077091"/>
    <lineage>
        <taxon>Bacteria</taxon>
        <taxon>Pseudomonadati</taxon>
        <taxon>Bacteroidota</taxon>
        <taxon>Chitinophagia</taxon>
        <taxon>Chitinophagales</taxon>
        <taxon>Chitinophagaceae</taxon>
        <taxon>Flavipsychrobacter</taxon>
    </lineage>
</organism>
<protein>
    <recommendedName>
        <fullName evidence="1">Secretion system C-terminal sorting domain-containing protein</fullName>
    </recommendedName>
</protein>
<sequence length="78" mass="8141">MNDVTIIPNPAHNIISVQVTNSNTNGTVELINTIGQLVGKQAISSGTTSMDISALPTGLYIAVVHVNGAMVVKKVQKL</sequence>
<feature type="domain" description="Secretion system C-terminal sorting" evidence="1">
    <location>
        <begin position="6"/>
        <end position="75"/>
    </location>
</feature>